<dbReference type="GO" id="GO:0042765">
    <property type="term" value="C:GPI-anchor transamidase complex"/>
    <property type="evidence" value="ECO:0007669"/>
    <property type="project" value="InterPro"/>
</dbReference>
<dbReference type="EMBL" id="BTFZ01000001">
    <property type="protein sequence ID" value="GMM32877.1"/>
    <property type="molecule type" value="Genomic_DNA"/>
</dbReference>
<gene>
    <name evidence="2" type="ORF">DASC09_002020</name>
</gene>
<dbReference type="InterPro" id="IPR007246">
    <property type="entry name" value="Gaa1"/>
</dbReference>
<proteinExistence type="predicted"/>
<sequence length="607" mass="66982">MALLEVLQRKIHKYGLVPKLIKALPIISLVCALVGTGWILYLPIDGQYRKTYISENALMPSQAYSYYRESEWNFLRGYRDELHNLVANSTIERNAEVKNYLTEAGYTAAEHHYTPSNANESGSNVYGILNAPRGDGTEAMVIVAPWTTSDGTYNENGIALAMGMARYFARWTIWSKNIILVIPENNQFALRSWVKSYHSSLDLTAGSIEAALVIEYPGSGDYYDYLEVSYEGVNGQLPNLDLLNTAISISEHEGMKVSLQKTPKDQIGENTYWSRLTVLFNGIKALALAGLKRSNGCEVFSGYRIQAITLRAVGDNGSVDITTLGRVIEATFRSVNNLLEKFHQSFFFYLMLAPRNFISIGTYLPSAVFFSVAFALAALSEILNCGLPLPVLVGSGTKVLLTFLSITASSLLLGSLVLFFPVPASLIYYTFLIFGLIVASLPTKQLLLAALARPWGKSNPANPYIQLASSAHLLHAVCLLYASLIITSILVVNFSLAYTMSICMLPLTFVRPITLRSSNYQENINAVSLLLSCPFFIVLLIGILDGDFTNGPVEVMQGLLTSWKDFDCWTWSIVIVGWIPVWIGSAVCGSLIVDESEYGVVDLKKDL</sequence>
<dbReference type="AlphaFoldDB" id="A0AAV5QDQ2"/>
<dbReference type="Proteomes" id="UP001360560">
    <property type="component" value="Unassembled WGS sequence"/>
</dbReference>
<organism evidence="2 3">
    <name type="scientific">Saccharomycopsis crataegensis</name>
    <dbReference type="NCBI Taxonomy" id="43959"/>
    <lineage>
        <taxon>Eukaryota</taxon>
        <taxon>Fungi</taxon>
        <taxon>Dikarya</taxon>
        <taxon>Ascomycota</taxon>
        <taxon>Saccharomycotina</taxon>
        <taxon>Saccharomycetes</taxon>
        <taxon>Saccharomycopsidaceae</taxon>
        <taxon>Saccharomycopsis</taxon>
    </lineage>
</organism>
<comment type="caution">
    <text evidence="2">The sequence shown here is derived from an EMBL/GenBank/DDBJ whole genome shotgun (WGS) entry which is preliminary data.</text>
</comment>
<dbReference type="GO" id="GO:0016255">
    <property type="term" value="P:attachment of GPI anchor to protein"/>
    <property type="evidence" value="ECO:0007669"/>
    <property type="project" value="TreeGrafter"/>
</dbReference>
<name>A0AAV5QDQ2_9ASCO</name>
<dbReference type="PIRSF" id="PIRSF036762">
    <property type="entry name" value="GAA1"/>
    <property type="match status" value="1"/>
</dbReference>
<dbReference type="Pfam" id="PF04114">
    <property type="entry name" value="Gaa1"/>
    <property type="match status" value="1"/>
</dbReference>
<feature type="transmembrane region" description="Helical" evidence="1">
    <location>
        <begin position="526"/>
        <end position="544"/>
    </location>
</feature>
<feature type="transmembrane region" description="Helical" evidence="1">
    <location>
        <begin position="399"/>
        <end position="420"/>
    </location>
</feature>
<feature type="transmembrane region" description="Helical" evidence="1">
    <location>
        <begin position="426"/>
        <end position="452"/>
    </location>
</feature>
<dbReference type="PANTHER" id="PTHR13304:SF0">
    <property type="entry name" value="GLYCOSYLPHOSPHATIDYLINOSITOL ANCHOR ATTACHMENT 1 PROTEIN"/>
    <property type="match status" value="1"/>
</dbReference>
<accession>A0AAV5QDQ2</accession>
<feature type="transmembrane region" description="Helical" evidence="1">
    <location>
        <begin position="473"/>
        <end position="491"/>
    </location>
</feature>
<dbReference type="PANTHER" id="PTHR13304">
    <property type="entry name" value="GLYCOSYLPHOSPHATIDYLINOSITOL ANCHOR ATTACHMENT 1 PROTEIN"/>
    <property type="match status" value="1"/>
</dbReference>
<keyword evidence="3" id="KW-1185">Reference proteome</keyword>
<keyword evidence="1" id="KW-1133">Transmembrane helix</keyword>
<keyword evidence="1" id="KW-0812">Transmembrane</keyword>
<dbReference type="GeneID" id="90070856"/>
<reference evidence="2 3" key="1">
    <citation type="journal article" date="2023" name="Elife">
        <title>Identification of key yeast species and microbe-microbe interactions impacting larval growth of Drosophila in the wild.</title>
        <authorList>
            <person name="Mure A."/>
            <person name="Sugiura Y."/>
            <person name="Maeda R."/>
            <person name="Honda K."/>
            <person name="Sakurai N."/>
            <person name="Takahashi Y."/>
            <person name="Watada M."/>
            <person name="Katoh T."/>
            <person name="Gotoh A."/>
            <person name="Gotoh Y."/>
            <person name="Taniguchi I."/>
            <person name="Nakamura K."/>
            <person name="Hayashi T."/>
            <person name="Katayama T."/>
            <person name="Uemura T."/>
            <person name="Hattori Y."/>
        </authorList>
    </citation>
    <scope>NUCLEOTIDE SEQUENCE [LARGE SCALE GENOMIC DNA]</scope>
    <source>
        <strain evidence="2 3">SC-9</strain>
    </source>
</reference>
<dbReference type="RefSeq" id="XP_064849877.1">
    <property type="nucleotide sequence ID" value="XM_064993805.1"/>
</dbReference>
<keyword evidence="1" id="KW-0472">Membrane</keyword>
<feature type="transmembrane region" description="Helical" evidence="1">
    <location>
        <begin position="569"/>
        <end position="593"/>
    </location>
</feature>
<evidence type="ECO:0000313" key="3">
    <source>
        <dbReference type="Proteomes" id="UP001360560"/>
    </source>
</evidence>
<protein>
    <submittedName>
        <fullName evidence="2">GPI-anchor transamidase subunit</fullName>
    </submittedName>
</protein>
<evidence type="ECO:0000313" key="2">
    <source>
        <dbReference type="EMBL" id="GMM32877.1"/>
    </source>
</evidence>
<feature type="transmembrane region" description="Helical" evidence="1">
    <location>
        <begin position="20"/>
        <end position="42"/>
    </location>
</feature>
<evidence type="ECO:0000256" key="1">
    <source>
        <dbReference type="SAM" id="Phobius"/>
    </source>
</evidence>